<evidence type="ECO:0000259" key="2">
    <source>
        <dbReference type="Pfam" id="PF20956"/>
    </source>
</evidence>
<dbReference type="Proteomes" id="UP000707138">
    <property type="component" value="Unassembled WGS sequence"/>
</dbReference>
<sequence length="255" mass="30138">MNNPLLFNIAMGRTKPENIRHKDADCPFCHPEQLTDILAQDGSIIWLMNKYPVLERTWQTVIIEGDDCHSEYSRFSLDKAEHVLSFSLEKWQETMARPEFTSVLYFKNYGPMSGGSIRHPHSQIVGLYDYDYREDIKEYHLDGWIVDETDAYRITISDKPIIGFFEFNIQFDPHCRRRVLALRIQQILRYLLGDFSRYAASYNLFFYDLHTSHYYVKIVPRYLTSPLYVGYRISQVGNDERIHSMLDELRAAIKN</sequence>
<accession>A0ABS2GGY3</accession>
<feature type="domain" description="DUF4931" evidence="2">
    <location>
        <begin position="134"/>
        <end position="240"/>
    </location>
</feature>
<feature type="domain" description="DUF4931" evidence="1">
    <location>
        <begin position="7"/>
        <end position="128"/>
    </location>
</feature>
<comment type="caution">
    <text evidence="3">The sequence shown here is derived from an EMBL/GenBank/DDBJ whole genome shotgun (WGS) entry which is preliminary data.</text>
</comment>
<dbReference type="InterPro" id="IPR046322">
    <property type="entry name" value="DUF4931"/>
</dbReference>
<dbReference type="Pfam" id="PF20956">
    <property type="entry name" value="DUF4931_C"/>
    <property type="match status" value="1"/>
</dbReference>
<dbReference type="Gene3D" id="3.30.428.10">
    <property type="entry name" value="HIT-like"/>
    <property type="match status" value="1"/>
</dbReference>
<evidence type="ECO:0000313" key="4">
    <source>
        <dbReference type="Proteomes" id="UP000707138"/>
    </source>
</evidence>
<proteinExistence type="predicted"/>
<keyword evidence="4" id="KW-1185">Reference proteome</keyword>
<protein>
    <submittedName>
        <fullName evidence="3">DUF4931 domain-containing protein</fullName>
    </submittedName>
</protein>
<gene>
    <name evidence="3" type="ORF">H6A01_04990</name>
</gene>
<dbReference type="InterPro" id="IPR036265">
    <property type="entry name" value="HIT-like_sf"/>
</dbReference>
<dbReference type="EMBL" id="JACJLA010000007">
    <property type="protein sequence ID" value="MBM6912678.1"/>
    <property type="molecule type" value="Genomic_DNA"/>
</dbReference>
<dbReference type="RefSeq" id="WP_205087766.1">
    <property type="nucleotide sequence ID" value="NZ_JACJLA010000007.1"/>
</dbReference>
<evidence type="ECO:0000259" key="1">
    <source>
        <dbReference type="Pfam" id="PF16285"/>
    </source>
</evidence>
<organism evidence="3 4">
    <name type="scientific">Veillonella magna</name>
    <dbReference type="NCBI Taxonomy" id="464322"/>
    <lineage>
        <taxon>Bacteria</taxon>
        <taxon>Bacillati</taxon>
        <taxon>Bacillota</taxon>
        <taxon>Negativicutes</taxon>
        <taxon>Veillonellales</taxon>
        <taxon>Veillonellaceae</taxon>
        <taxon>Veillonella</taxon>
    </lineage>
</organism>
<dbReference type="InterPro" id="IPR012361">
    <property type="entry name" value="GalT_short"/>
</dbReference>
<dbReference type="PIRSF" id="PIRSF031505">
    <property type="entry name" value="GalT_short"/>
    <property type="match status" value="1"/>
</dbReference>
<name>A0ABS2GGY3_9FIRM</name>
<dbReference type="SUPFAM" id="SSF54197">
    <property type="entry name" value="HIT-like"/>
    <property type="match status" value="1"/>
</dbReference>
<evidence type="ECO:0000313" key="3">
    <source>
        <dbReference type="EMBL" id="MBM6912678.1"/>
    </source>
</evidence>
<dbReference type="InterPro" id="IPR049285">
    <property type="entry name" value="DUF4931_C"/>
</dbReference>
<reference evidence="3 4" key="1">
    <citation type="journal article" date="2021" name="Sci. Rep.">
        <title>The distribution of antibiotic resistance genes in chicken gut microbiota commensals.</title>
        <authorList>
            <person name="Juricova H."/>
            <person name="Matiasovicova J."/>
            <person name="Kubasova T."/>
            <person name="Cejkova D."/>
            <person name="Rychlik I."/>
        </authorList>
    </citation>
    <scope>NUCLEOTIDE SEQUENCE [LARGE SCALE GENOMIC DNA]</scope>
    <source>
        <strain evidence="3 4">An537</strain>
    </source>
</reference>
<dbReference type="Pfam" id="PF16285">
    <property type="entry name" value="DUF4931_N"/>
    <property type="match status" value="1"/>
</dbReference>